<protein>
    <submittedName>
        <fullName evidence="1">Uncharacterized protein</fullName>
    </submittedName>
</protein>
<proteinExistence type="predicted"/>
<evidence type="ECO:0000313" key="1">
    <source>
        <dbReference type="EMBL" id="KAG8651167.1"/>
    </source>
</evidence>
<gene>
    <name evidence="1" type="ORF">MANES_07G097206v8</name>
</gene>
<comment type="caution">
    <text evidence="1">The sequence shown here is derived from an EMBL/GenBank/DDBJ whole genome shotgun (WGS) entry which is preliminary data.</text>
</comment>
<keyword evidence="2" id="KW-1185">Reference proteome</keyword>
<dbReference type="EMBL" id="CM004393">
    <property type="protein sequence ID" value="KAG8651167.1"/>
    <property type="molecule type" value="Genomic_DNA"/>
</dbReference>
<accession>A0ACB7HEI3</accession>
<dbReference type="Proteomes" id="UP000091857">
    <property type="component" value="Chromosome 7"/>
</dbReference>
<organism evidence="1 2">
    <name type="scientific">Manihot esculenta</name>
    <name type="common">Cassava</name>
    <name type="synonym">Jatropha manihot</name>
    <dbReference type="NCBI Taxonomy" id="3983"/>
    <lineage>
        <taxon>Eukaryota</taxon>
        <taxon>Viridiplantae</taxon>
        <taxon>Streptophyta</taxon>
        <taxon>Embryophyta</taxon>
        <taxon>Tracheophyta</taxon>
        <taxon>Spermatophyta</taxon>
        <taxon>Magnoliopsida</taxon>
        <taxon>eudicotyledons</taxon>
        <taxon>Gunneridae</taxon>
        <taxon>Pentapetalae</taxon>
        <taxon>rosids</taxon>
        <taxon>fabids</taxon>
        <taxon>Malpighiales</taxon>
        <taxon>Euphorbiaceae</taxon>
        <taxon>Crotonoideae</taxon>
        <taxon>Manihoteae</taxon>
        <taxon>Manihot</taxon>
    </lineage>
</organism>
<evidence type="ECO:0000313" key="2">
    <source>
        <dbReference type="Proteomes" id="UP000091857"/>
    </source>
</evidence>
<reference evidence="2" key="1">
    <citation type="journal article" date="2016" name="Nat. Biotechnol.">
        <title>Sequencing wild and cultivated cassava and related species reveals extensive interspecific hybridization and genetic diversity.</title>
        <authorList>
            <person name="Bredeson J.V."/>
            <person name="Lyons J.B."/>
            <person name="Prochnik S.E."/>
            <person name="Wu G.A."/>
            <person name="Ha C.M."/>
            <person name="Edsinger-Gonzales E."/>
            <person name="Grimwood J."/>
            <person name="Schmutz J."/>
            <person name="Rabbi I.Y."/>
            <person name="Egesi C."/>
            <person name="Nauluvula P."/>
            <person name="Lebot V."/>
            <person name="Ndunguru J."/>
            <person name="Mkamilo G."/>
            <person name="Bart R.S."/>
            <person name="Setter T.L."/>
            <person name="Gleadow R.M."/>
            <person name="Kulakow P."/>
            <person name="Ferguson M.E."/>
            <person name="Rounsley S."/>
            <person name="Rokhsar D.S."/>
        </authorList>
    </citation>
    <scope>NUCLEOTIDE SEQUENCE [LARGE SCALE GENOMIC DNA]</scope>
    <source>
        <strain evidence="2">cv. AM560-2</strain>
    </source>
</reference>
<name>A0ACB7HEI3_MANES</name>
<sequence>MLQEKQREKVVKVIEIGEIAIGQYLNQKMTIKRPGDTRWSSHYSTLINLFSFVIDVFECENGNDDPQRGEAIELLDVMSHFEFILALFLMRKILEITHNLSQVL</sequence>